<reference evidence="2" key="3">
    <citation type="submission" date="2022-06" db="UniProtKB">
        <authorList>
            <consortium name="EnsemblPlants"/>
        </authorList>
    </citation>
    <scope>IDENTIFICATION</scope>
</reference>
<organism evidence="2 3">
    <name type="scientific">Triticum urartu</name>
    <name type="common">Red wild einkorn</name>
    <name type="synonym">Crithodium urartu</name>
    <dbReference type="NCBI Taxonomy" id="4572"/>
    <lineage>
        <taxon>Eukaryota</taxon>
        <taxon>Viridiplantae</taxon>
        <taxon>Streptophyta</taxon>
        <taxon>Embryophyta</taxon>
        <taxon>Tracheophyta</taxon>
        <taxon>Spermatophyta</taxon>
        <taxon>Magnoliopsida</taxon>
        <taxon>Liliopsida</taxon>
        <taxon>Poales</taxon>
        <taxon>Poaceae</taxon>
        <taxon>BOP clade</taxon>
        <taxon>Pooideae</taxon>
        <taxon>Triticodae</taxon>
        <taxon>Triticeae</taxon>
        <taxon>Triticinae</taxon>
        <taxon>Triticum</taxon>
    </lineage>
</organism>
<dbReference type="EnsemblPlants" id="TuG1812G0200002771.01.T01">
    <property type="protein sequence ID" value="TuG1812G0200002771.01.T01.cds457361"/>
    <property type="gene ID" value="TuG1812G0200002771.01"/>
</dbReference>
<dbReference type="InterPro" id="IPR004332">
    <property type="entry name" value="Transposase_MuDR"/>
</dbReference>
<reference evidence="2" key="2">
    <citation type="submission" date="2018-03" db="EMBL/GenBank/DDBJ databases">
        <title>The Triticum urartu genome reveals the dynamic nature of wheat genome evolution.</title>
        <authorList>
            <person name="Ling H."/>
            <person name="Ma B."/>
            <person name="Shi X."/>
            <person name="Liu H."/>
            <person name="Dong L."/>
            <person name="Sun H."/>
            <person name="Cao Y."/>
            <person name="Gao Q."/>
            <person name="Zheng S."/>
            <person name="Li Y."/>
            <person name="Yu Y."/>
            <person name="Du H."/>
            <person name="Qi M."/>
            <person name="Li Y."/>
            <person name="Yu H."/>
            <person name="Cui Y."/>
            <person name="Wang N."/>
            <person name="Chen C."/>
            <person name="Wu H."/>
            <person name="Zhao Y."/>
            <person name="Zhang J."/>
            <person name="Li Y."/>
            <person name="Zhou W."/>
            <person name="Zhang B."/>
            <person name="Hu W."/>
            <person name="Eijk M."/>
            <person name="Tang J."/>
            <person name="Witsenboer H."/>
            <person name="Zhao S."/>
            <person name="Li Z."/>
            <person name="Zhang A."/>
            <person name="Wang D."/>
            <person name="Liang C."/>
        </authorList>
    </citation>
    <scope>NUCLEOTIDE SEQUENCE [LARGE SCALE GENOMIC DNA]</scope>
    <source>
        <strain evidence="2">cv. G1812</strain>
    </source>
</reference>
<name>A0A8R7PEL2_TRIUA</name>
<evidence type="ECO:0000259" key="1">
    <source>
        <dbReference type="Pfam" id="PF03108"/>
    </source>
</evidence>
<keyword evidence="3" id="KW-1185">Reference proteome</keyword>
<proteinExistence type="predicted"/>
<sequence>MKSPVFKVGMVFADVVELRKALTAYSIRNRVQIKKVKNDKIRLEAVCTPGCPWLLKASYDNRTGGFVIKAYNSEHVCQKKWKLKDLTAKFL</sequence>
<reference evidence="3" key="1">
    <citation type="journal article" date="2013" name="Nature">
        <title>Draft genome of the wheat A-genome progenitor Triticum urartu.</title>
        <authorList>
            <person name="Ling H.Q."/>
            <person name="Zhao S."/>
            <person name="Liu D."/>
            <person name="Wang J."/>
            <person name="Sun H."/>
            <person name="Zhang C."/>
            <person name="Fan H."/>
            <person name="Li D."/>
            <person name="Dong L."/>
            <person name="Tao Y."/>
            <person name="Gao C."/>
            <person name="Wu H."/>
            <person name="Li Y."/>
            <person name="Cui Y."/>
            <person name="Guo X."/>
            <person name="Zheng S."/>
            <person name="Wang B."/>
            <person name="Yu K."/>
            <person name="Liang Q."/>
            <person name="Yang W."/>
            <person name="Lou X."/>
            <person name="Chen J."/>
            <person name="Feng M."/>
            <person name="Jian J."/>
            <person name="Zhang X."/>
            <person name="Luo G."/>
            <person name="Jiang Y."/>
            <person name="Liu J."/>
            <person name="Wang Z."/>
            <person name="Sha Y."/>
            <person name="Zhang B."/>
            <person name="Wu H."/>
            <person name="Tang D."/>
            <person name="Shen Q."/>
            <person name="Xue P."/>
            <person name="Zou S."/>
            <person name="Wang X."/>
            <person name="Liu X."/>
            <person name="Wang F."/>
            <person name="Yang Y."/>
            <person name="An X."/>
            <person name="Dong Z."/>
            <person name="Zhang K."/>
            <person name="Zhang X."/>
            <person name="Luo M.C."/>
            <person name="Dvorak J."/>
            <person name="Tong Y."/>
            <person name="Wang J."/>
            <person name="Yang H."/>
            <person name="Li Z."/>
            <person name="Wang D."/>
            <person name="Zhang A."/>
            <person name="Wang J."/>
        </authorList>
    </citation>
    <scope>NUCLEOTIDE SEQUENCE</scope>
    <source>
        <strain evidence="3">cv. G1812</strain>
    </source>
</reference>
<feature type="domain" description="Transposase MuDR plant" evidence="1">
    <location>
        <begin position="7"/>
        <end position="68"/>
    </location>
</feature>
<evidence type="ECO:0000313" key="2">
    <source>
        <dbReference type="EnsemblPlants" id="TuG1812G0200002771.01.T01.cds457361"/>
    </source>
</evidence>
<dbReference type="Gramene" id="TuG1812G0200002771.01.T01">
    <property type="protein sequence ID" value="TuG1812G0200002771.01.T01.cds457361"/>
    <property type="gene ID" value="TuG1812G0200002771.01"/>
</dbReference>
<protein>
    <recommendedName>
        <fullName evidence="1">Transposase MuDR plant domain-containing protein</fullName>
    </recommendedName>
</protein>
<evidence type="ECO:0000313" key="3">
    <source>
        <dbReference type="Proteomes" id="UP000015106"/>
    </source>
</evidence>
<dbReference type="Proteomes" id="UP000015106">
    <property type="component" value="Chromosome 2"/>
</dbReference>
<accession>A0A8R7PEL2</accession>
<dbReference type="AlphaFoldDB" id="A0A8R7PEL2"/>
<dbReference type="Pfam" id="PF03108">
    <property type="entry name" value="DBD_Tnp_Mut"/>
    <property type="match status" value="1"/>
</dbReference>